<protein>
    <submittedName>
        <fullName evidence="1">CopG family transcriptional regulator</fullName>
    </submittedName>
</protein>
<reference evidence="1 2" key="1">
    <citation type="submission" date="2019-06" db="EMBL/GenBank/DDBJ databases">
        <authorList>
            <person name="Lee I."/>
            <person name="Jang G.I."/>
            <person name="Hwang C.Y."/>
        </authorList>
    </citation>
    <scope>NUCLEOTIDE SEQUENCE [LARGE SCALE GENOMIC DNA]</scope>
    <source>
        <strain evidence="1 2">PAMC 28131</strain>
    </source>
</reference>
<dbReference type="Proteomes" id="UP000319897">
    <property type="component" value="Unassembled WGS sequence"/>
</dbReference>
<dbReference type="RefSeq" id="WP_140928324.1">
    <property type="nucleotide sequence ID" value="NZ_VFSU01000025.1"/>
</dbReference>
<proteinExistence type="predicted"/>
<organism evidence="1 2">
    <name type="scientific">Sandaracinobacter neustonicus</name>
    <dbReference type="NCBI Taxonomy" id="1715348"/>
    <lineage>
        <taxon>Bacteria</taxon>
        <taxon>Pseudomonadati</taxon>
        <taxon>Pseudomonadota</taxon>
        <taxon>Alphaproteobacteria</taxon>
        <taxon>Sphingomonadales</taxon>
        <taxon>Sphingosinicellaceae</taxon>
        <taxon>Sandaracinobacter</taxon>
    </lineage>
</organism>
<evidence type="ECO:0000313" key="2">
    <source>
        <dbReference type="Proteomes" id="UP000319897"/>
    </source>
</evidence>
<sequence>MRPKQPRKRRLSVYLEPNLLVALEERAARRDHSLSMIAEAAVAAFLSPDDGERREAAVAKRLDQIDRRIARIERDQTIAVETMAMFVRFWLTTTPAPPEAHAGAARAKGLQRYDAFLSALSRRMASTTRLARELAEDIGSSGPTVDPQG</sequence>
<evidence type="ECO:0000313" key="1">
    <source>
        <dbReference type="EMBL" id="TPE60726.1"/>
    </source>
</evidence>
<accession>A0A501XJJ3</accession>
<name>A0A501XJJ3_9SPHN</name>
<gene>
    <name evidence="1" type="ORF">FJQ54_10255</name>
</gene>
<dbReference type="OrthoDB" id="9803941at2"/>
<dbReference type="AlphaFoldDB" id="A0A501XJJ3"/>
<dbReference type="EMBL" id="VFSU01000025">
    <property type="protein sequence ID" value="TPE60726.1"/>
    <property type="molecule type" value="Genomic_DNA"/>
</dbReference>
<keyword evidence="2" id="KW-1185">Reference proteome</keyword>
<comment type="caution">
    <text evidence="1">The sequence shown here is derived from an EMBL/GenBank/DDBJ whole genome shotgun (WGS) entry which is preliminary data.</text>
</comment>